<proteinExistence type="predicted"/>
<dbReference type="Gene3D" id="1.10.8.260">
    <property type="entry name" value="HI0933 insert domain-like"/>
    <property type="match status" value="1"/>
</dbReference>
<evidence type="ECO:0000259" key="4">
    <source>
        <dbReference type="Pfam" id="PF03486"/>
    </source>
</evidence>
<gene>
    <name evidence="6" type="ORF">TICRE_15050</name>
</gene>
<evidence type="ECO:0000256" key="2">
    <source>
        <dbReference type="ARBA" id="ARBA00022630"/>
    </source>
</evidence>
<reference evidence="6 7" key="1">
    <citation type="submission" date="2016-02" db="EMBL/GenBank/DDBJ databases">
        <title>Genome sequence of Tissierella creatinophila DSM 6911.</title>
        <authorList>
            <person name="Poehlein A."/>
            <person name="Daniel R."/>
        </authorList>
    </citation>
    <scope>NUCLEOTIDE SEQUENCE [LARGE SCALE GENOMIC DNA]</scope>
    <source>
        <strain evidence="6 7">DSM 6911</strain>
    </source>
</reference>
<dbReference type="EMBL" id="LTDM01000024">
    <property type="protein sequence ID" value="OLS02507.1"/>
    <property type="molecule type" value="Genomic_DNA"/>
</dbReference>
<name>A0A1U7M5C0_TISCR</name>
<dbReference type="InterPro" id="IPR055178">
    <property type="entry name" value="RsdA/BaiN/AoA(So)-like_dom"/>
</dbReference>
<dbReference type="Pfam" id="PF03486">
    <property type="entry name" value="HI0933_like"/>
    <property type="match status" value="1"/>
</dbReference>
<evidence type="ECO:0000256" key="3">
    <source>
        <dbReference type="ARBA" id="ARBA00022827"/>
    </source>
</evidence>
<feature type="domain" description="RsdA/BaiN/AoA(So)-like insert" evidence="5">
    <location>
        <begin position="189"/>
        <end position="350"/>
    </location>
</feature>
<comment type="caution">
    <text evidence="6">The sequence shown here is derived from an EMBL/GenBank/DDBJ whole genome shotgun (WGS) entry which is preliminary data.</text>
</comment>
<keyword evidence="3" id="KW-0274">FAD</keyword>
<keyword evidence="7" id="KW-1185">Reference proteome</keyword>
<dbReference type="InterPro" id="IPR036188">
    <property type="entry name" value="FAD/NAD-bd_sf"/>
</dbReference>
<dbReference type="AlphaFoldDB" id="A0A1U7M5C0"/>
<evidence type="ECO:0000313" key="6">
    <source>
        <dbReference type="EMBL" id="OLS02507.1"/>
    </source>
</evidence>
<evidence type="ECO:0000259" key="5">
    <source>
        <dbReference type="Pfam" id="PF22780"/>
    </source>
</evidence>
<evidence type="ECO:0000313" key="7">
    <source>
        <dbReference type="Proteomes" id="UP000186112"/>
    </source>
</evidence>
<dbReference type="NCBIfam" id="TIGR00275">
    <property type="entry name" value="aminoacetone oxidase family FAD-binding enzyme"/>
    <property type="match status" value="1"/>
</dbReference>
<dbReference type="PANTHER" id="PTHR42887:SF2">
    <property type="entry name" value="OS12G0638800 PROTEIN"/>
    <property type="match status" value="1"/>
</dbReference>
<dbReference type="Gene3D" id="3.50.50.60">
    <property type="entry name" value="FAD/NAD(P)-binding domain"/>
    <property type="match status" value="1"/>
</dbReference>
<dbReference type="PRINTS" id="PR00368">
    <property type="entry name" value="FADPNR"/>
</dbReference>
<dbReference type="OrthoDB" id="9773233at2"/>
<dbReference type="RefSeq" id="WP_075726703.1">
    <property type="nucleotide sequence ID" value="NZ_LTDM01000024.1"/>
</dbReference>
<dbReference type="SUPFAM" id="SSF51905">
    <property type="entry name" value="FAD/NAD(P)-binding domain"/>
    <property type="match status" value="1"/>
</dbReference>
<feature type="domain" description="RsdA/BaiN/AoA(So)-like Rossmann fold-like" evidence="4">
    <location>
        <begin position="4"/>
        <end position="403"/>
    </location>
</feature>
<dbReference type="InterPro" id="IPR023166">
    <property type="entry name" value="BaiN-like_dom_sf"/>
</dbReference>
<comment type="cofactor">
    <cofactor evidence="1">
        <name>FAD</name>
        <dbReference type="ChEBI" id="CHEBI:57692"/>
    </cofactor>
</comment>
<protein>
    <submittedName>
        <fullName evidence="6">Ferredoxin--NADP reductase</fullName>
        <ecNumber evidence="6">1.18.1.2</ecNumber>
    </submittedName>
</protein>
<dbReference type="Gene3D" id="2.40.30.10">
    <property type="entry name" value="Translation factors"/>
    <property type="match status" value="1"/>
</dbReference>
<evidence type="ECO:0000256" key="1">
    <source>
        <dbReference type="ARBA" id="ARBA00001974"/>
    </source>
</evidence>
<dbReference type="InterPro" id="IPR004792">
    <property type="entry name" value="BaiN-like"/>
</dbReference>
<dbReference type="PRINTS" id="PR00411">
    <property type="entry name" value="PNDRDTASEI"/>
</dbReference>
<dbReference type="EC" id="1.18.1.2" evidence="6"/>
<dbReference type="SUPFAM" id="SSF160996">
    <property type="entry name" value="HI0933 insert domain-like"/>
    <property type="match status" value="1"/>
</dbReference>
<organism evidence="6 7">
    <name type="scientific">Tissierella creatinophila DSM 6911</name>
    <dbReference type="NCBI Taxonomy" id="1123403"/>
    <lineage>
        <taxon>Bacteria</taxon>
        <taxon>Bacillati</taxon>
        <taxon>Bacillota</taxon>
        <taxon>Tissierellia</taxon>
        <taxon>Tissierellales</taxon>
        <taxon>Tissierellaceae</taxon>
        <taxon>Tissierella</taxon>
    </lineage>
</organism>
<accession>A0A1U7M5C0</accession>
<sequence>MKEKIIVVGGGASGIIAAIAARRNGADVLLLERNDRVGKKILATGNGRCNYTNINLSNTNYHGENPKFTYSALGSFNVDMTISFFERLGITPFVEEGGKVFPMSLQSSSVLDVLRLEMENLKVKVKLNSYVKAIKKDKDFIIELENGEKIKSDKVIIATGGMAMPLSGSDGSGYSLVKALDHTILEPFPGLVQLKLDGKIFKNVKGVKFPGQAKLYSRDKLLLEDFGDILFTDYGISGPPILQITRTALEYLNNKKDIKLKISIIHSKSKEELEDYLNKRFIYMENRTIEEALIGLINKRLIPSILKEINIKRDKKVAHISKKEINNLSEILTNWEFKIIGSKEWKDAQVTAGGVSTKEIDSKTMESKKCKGLYIVGELIDIDGDCGGYNLQWAWSSGYMAGTSASTTL</sequence>
<dbReference type="Proteomes" id="UP000186112">
    <property type="component" value="Unassembled WGS sequence"/>
</dbReference>
<dbReference type="Pfam" id="PF22780">
    <property type="entry name" value="HI0933_like_1st"/>
    <property type="match status" value="1"/>
</dbReference>
<keyword evidence="2" id="KW-0285">Flavoprotein</keyword>
<dbReference type="InterPro" id="IPR057661">
    <property type="entry name" value="RsdA/BaiN/AoA(So)_Rossmann"/>
</dbReference>
<dbReference type="GO" id="GO:0004324">
    <property type="term" value="F:ferredoxin-NADP+ reductase activity"/>
    <property type="evidence" value="ECO:0007669"/>
    <property type="project" value="UniProtKB-EC"/>
</dbReference>
<dbReference type="PANTHER" id="PTHR42887">
    <property type="entry name" value="OS12G0638800 PROTEIN"/>
    <property type="match status" value="1"/>
</dbReference>
<keyword evidence="6" id="KW-0560">Oxidoreductase</keyword>